<evidence type="ECO:0000259" key="1">
    <source>
        <dbReference type="Pfam" id="PF00144"/>
    </source>
</evidence>
<dbReference type="InterPro" id="IPR012338">
    <property type="entry name" value="Beta-lactam/transpept-like"/>
</dbReference>
<dbReference type="Proteomes" id="UP000197153">
    <property type="component" value="Chromosome 1"/>
</dbReference>
<dbReference type="KEGG" id="nao:Y958_05945"/>
<feature type="domain" description="Beta-lactamase-related" evidence="1">
    <location>
        <begin position="44"/>
        <end position="370"/>
    </location>
</feature>
<gene>
    <name evidence="2" type="ORF">Y958_05945</name>
</gene>
<dbReference type="Pfam" id="PF00144">
    <property type="entry name" value="Beta-lactamase"/>
    <property type="match status" value="1"/>
</dbReference>
<dbReference type="PANTHER" id="PTHR46825">
    <property type="entry name" value="D-ALANYL-D-ALANINE-CARBOXYPEPTIDASE/ENDOPEPTIDASE AMPH"/>
    <property type="match status" value="1"/>
</dbReference>
<dbReference type="SUPFAM" id="SSF56601">
    <property type="entry name" value="beta-lactamase/transpeptidase-like"/>
    <property type="match status" value="1"/>
</dbReference>
<dbReference type="GO" id="GO:0016787">
    <property type="term" value="F:hydrolase activity"/>
    <property type="evidence" value="ECO:0007669"/>
    <property type="project" value="UniProtKB-KW"/>
</dbReference>
<accession>A0A248JQ86</accession>
<proteinExistence type="predicted"/>
<dbReference type="PANTHER" id="PTHR46825:SF8">
    <property type="entry name" value="BETA-LACTAMASE-RELATED"/>
    <property type="match status" value="1"/>
</dbReference>
<reference evidence="2 3" key="1">
    <citation type="submission" date="2017-06" db="EMBL/GenBank/DDBJ databases">
        <title>Complete genome sequence of Nitrospirillum amazonense strain CBAmC, an endophytic nitrogen-fixing and plant growth-promoting bacterium, isolated from sugarcane.</title>
        <authorList>
            <person name="Schwab S."/>
            <person name="dos Santos Teixeira K.R."/>
            <person name="Simoes Araujo J.L."/>
            <person name="Soares Vidal M."/>
            <person name="Borges de Freitas H.R."/>
            <person name="Rivello Crivelaro A.L."/>
            <person name="Bueno de Camargo Nunes A."/>
            <person name="dos Santos C.M."/>
            <person name="Palmeira da Silva Rosa D."/>
            <person name="da Silva Padilha D."/>
            <person name="da Silva E."/>
            <person name="Araujo Terra L."/>
            <person name="Soares Mendes V."/>
            <person name="Farinelli L."/>
            <person name="Magalhaes Cruz L."/>
            <person name="Baldani J.I."/>
        </authorList>
    </citation>
    <scope>NUCLEOTIDE SEQUENCE [LARGE SCALE GENOMIC DNA]</scope>
    <source>
        <strain evidence="2 3">CBAmC</strain>
    </source>
</reference>
<dbReference type="InterPro" id="IPR001466">
    <property type="entry name" value="Beta-lactam-related"/>
</dbReference>
<evidence type="ECO:0000313" key="3">
    <source>
        <dbReference type="Proteomes" id="UP000197153"/>
    </source>
</evidence>
<keyword evidence="3" id="KW-1185">Reference proteome</keyword>
<dbReference type="EMBL" id="CP022110">
    <property type="protein sequence ID" value="ASG20404.1"/>
    <property type="molecule type" value="Genomic_DNA"/>
</dbReference>
<protein>
    <submittedName>
        <fullName evidence="2">Serine hydrolase</fullName>
    </submittedName>
</protein>
<organism evidence="2 3">
    <name type="scientific">Nitrospirillum viridazoti CBAmc</name>
    <dbReference type="NCBI Taxonomy" id="1441467"/>
    <lineage>
        <taxon>Bacteria</taxon>
        <taxon>Pseudomonadati</taxon>
        <taxon>Pseudomonadota</taxon>
        <taxon>Alphaproteobacteria</taxon>
        <taxon>Rhodospirillales</taxon>
        <taxon>Azospirillaceae</taxon>
        <taxon>Nitrospirillum</taxon>
        <taxon>Nitrospirillum viridazoti</taxon>
    </lineage>
</organism>
<keyword evidence="2" id="KW-0378">Hydrolase</keyword>
<dbReference type="Gene3D" id="3.40.710.10">
    <property type="entry name" value="DD-peptidase/beta-lactamase superfamily"/>
    <property type="match status" value="1"/>
</dbReference>
<name>A0A248JQ86_9PROT</name>
<sequence length="388" mass="41562">MSRIRVGEDMELTRRHVIAAGAWALMARGAGAQTPAHLDHDIRITLAQAGIPGAAVGYAREGRVRFVRGYGYADEARRRPVTPDTVFAIASITKTITAAAILRLAGQGRLTLDDPVAAHLDFPVVNPHHPDAVITLRHLLTHTSGISDEKYYAVDFRHRGGDTPLALRDMLVGYLVPGGTYYDANGCYAAAPGEAWDYSNVGFALLGYVAGRVGGFDARMAIRQFLTAPLGLHHSYWTLGEVPPALAATPYEDGRPVATMGFPDWSAGMLQSSVADFTRYIAACANDGAAEGVRVLPGGMMGQMLTRQPAPKLPAWLSGQGLGWMLGPLDGTDRWEHWGGAEGIFTVAYLDPEHRQGVTILTNATATDTAKAAVKKVAARLLRQGPDL</sequence>
<dbReference type="AlphaFoldDB" id="A0A248JQ86"/>
<dbReference type="InterPro" id="IPR050491">
    <property type="entry name" value="AmpC-like"/>
</dbReference>
<evidence type="ECO:0000313" key="2">
    <source>
        <dbReference type="EMBL" id="ASG20404.1"/>
    </source>
</evidence>